<proteinExistence type="predicted"/>
<dbReference type="Gene3D" id="1.10.510.10">
    <property type="entry name" value="Transferase(Phosphotransferase) domain 1"/>
    <property type="match status" value="1"/>
</dbReference>
<dbReference type="AlphaFoldDB" id="A0A9W9AS36"/>
<dbReference type="GO" id="GO:0005524">
    <property type="term" value="F:ATP binding"/>
    <property type="evidence" value="ECO:0007669"/>
    <property type="project" value="InterPro"/>
</dbReference>
<accession>A0A9W9AS36</accession>
<reference evidence="2" key="1">
    <citation type="submission" date="2022-08" db="EMBL/GenBank/DDBJ databases">
        <authorList>
            <consortium name="DOE Joint Genome Institute"/>
            <person name="Min B."/>
            <person name="Riley R."/>
            <person name="Sierra-Patev S."/>
            <person name="Naranjo-Ortiz M."/>
            <person name="Looney B."/>
            <person name="Konkel Z."/>
            <person name="Slot J.C."/>
            <person name="Sakamoto Y."/>
            <person name="Steenwyk J.L."/>
            <person name="Rokas A."/>
            <person name="Carro J."/>
            <person name="Camarero S."/>
            <person name="Ferreira P."/>
            <person name="Molpeceres G."/>
            <person name="Ruiz-Duenas F.J."/>
            <person name="Serrano A."/>
            <person name="Henrissat B."/>
            <person name="Drula E."/>
            <person name="Hughes K.W."/>
            <person name="Mata J.L."/>
            <person name="Ishikawa N.K."/>
            <person name="Vargas-Isla R."/>
            <person name="Ushijima S."/>
            <person name="Smith C.A."/>
            <person name="Ahrendt S."/>
            <person name="Andreopoulos W."/>
            <person name="He G."/>
            <person name="Labutti K."/>
            <person name="Lipzen A."/>
            <person name="Ng V."/>
            <person name="Sandor L."/>
            <person name="Barry K."/>
            <person name="Martinez A.T."/>
            <person name="Xiao Y."/>
            <person name="Gibbons J.G."/>
            <person name="Terashima K."/>
            <person name="Hibbett D.S."/>
            <person name="Grigoriev I.V."/>
        </authorList>
    </citation>
    <scope>NUCLEOTIDE SEQUENCE</scope>
    <source>
        <strain evidence="2">Sp2 HRB7682 ss15</strain>
    </source>
</reference>
<name>A0A9W9AS36_9AGAR</name>
<dbReference type="InterPro" id="IPR011009">
    <property type="entry name" value="Kinase-like_dom_sf"/>
</dbReference>
<organism evidence="2 3">
    <name type="scientific">Lentinula lateritia</name>
    <dbReference type="NCBI Taxonomy" id="40482"/>
    <lineage>
        <taxon>Eukaryota</taxon>
        <taxon>Fungi</taxon>
        <taxon>Dikarya</taxon>
        <taxon>Basidiomycota</taxon>
        <taxon>Agaricomycotina</taxon>
        <taxon>Agaricomycetes</taxon>
        <taxon>Agaricomycetidae</taxon>
        <taxon>Agaricales</taxon>
        <taxon>Marasmiineae</taxon>
        <taxon>Omphalotaceae</taxon>
        <taxon>Lentinula</taxon>
    </lineage>
</organism>
<feature type="domain" description="Protein kinase" evidence="1">
    <location>
        <begin position="1"/>
        <end position="325"/>
    </location>
</feature>
<sequence length="373" mass="43534">MEAVYARHASLQDFEEFWRDHYDWLKDRGYLLRPRYNPGWVASWIGTNDLSPEDCEDYYIPQYLYNVDAIRIQDGKSVLLRRADPPSVSDELEIGRLLSSPELRSDPRNHCVPIYEALEGPKTETQRNIIAVMPFLARWDDAEFNTVGEVIDFCKQMFEGLQFMHNLNIAHNDAKDTNIMMDWSPIYDIPPHGINVAMNANWSGLAKPHSRTTHSVKYYFIDWNLSGHYDPSLGTPMLRPGYGGDQSVPEFKRNEPCNPFAVDVYCMGNVIRRRFVSVSGWVEAGLSPRRNVEFLQDLIFEMTNDDPSKRPTMNEVASRFEHICRGLSWWKLRSRVSDKRIPFFFHVLYSPIHWVIQLTYIFRRIPAIPAYTK</sequence>
<dbReference type="GO" id="GO:0004672">
    <property type="term" value="F:protein kinase activity"/>
    <property type="evidence" value="ECO:0007669"/>
    <property type="project" value="InterPro"/>
</dbReference>
<comment type="caution">
    <text evidence="2">The sequence shown here is derived from an EMBL/GenBank/DDBJ whole genome shotgun (WGS) entry which is preliminary data.</text>
</comment>
<dbReference type="Proteomes" id="UP001150238">
    <property type="component" value="Unassembled WGS sequence"/>
</dbReference>
<gene>
    <name evidence="2" type="ORF">C8J55DRAFT_423698</name>
</gene>
<evidence type="ECO:0000259" key="1">
    <source>
        <dbReference type="PROSITE" id="PS50011"/>
    </source>
</evidence>
<dbReference type="SUPFAM" id="SSF56112">
    <property type="entry name" value="Protein kinase-like (PK-like)"/>
    <property type="match status" value="1"/>
</dbReference>
<dbReference type="InterPro" id="IPR000719">
    <property type="entry name" value="Prot_kinase_dom"/>
</dbReference>
<reference evidence="2" key="2">
    <citation type="journal article" date="2023" name="Proc. Natl. Acad. Sci. U.S.A.">
        <title>A global phylogenomic analysis of the shiitake genus Lentinula.</title>
        <authorList>
            <person name="Sierra-Patev S."/>
            <person name="Min B."/>
            <person name="Naranjo-Ortiz M."/>
            <person name="Looney B."/>
            <person name="Konkel Z."/>
            <person name="Slot J.C."/>
            <person name="Sakamoto Y."/>
            <person name="Steenwyk J.L."/>
            <person name="Rokas A."/>
            <person name="Carro J."/>
            <person name="Camarero S."/>
            <person name="Ferreira P."/>
            <person name="Molpeceres G."/>
            <person name="Ruiz-Duenas F.J."/>
            <person name="Serrano A."/>
            <person name="Henrissat B."/>
            <person name="Drula E."/>
            <person name="Hughes K.W."/>
            <person name="Mata J.L."/>
            <person name="Ishikawa N.K."/>
            <person name="Vargas-Isla R."/>
            <person name="Ushijima S."/>
            <person name="Smith C.A."/>
            <person name="Donoghue J."/>
            <person name="Ahrendt S."/>
            <person name="Andreopoulos W."/>
            <person name="He G."/>
            <person name="LaButti K."/>
            <person name="Lipzen A."/>
            <person name="Ng V."/>
            <person name="Riley R."/>
            <person name="Sandor L."/>
            <person name="Barry K."/>
            <person name="Martinez A.T."/>
            <person name="Xiao Y."/>
            <person name="Gibbons J.G."/>
            <person name="Terashima K."/>
            <person name="Grigoriev I.V."/>
            <person name="Hibbett D."/>
        </authorList>
    </citation>
    <scope>NUCLEOTIDE SEQUENCE</scope>
    <source>
        <strain evidence="2">Sp2 HRB7682 ss15</strain>
    </source>
</reference>
<evidence type="ECO:0000313" key="2">
    <source>
        <dbReference type="EMBL" id="KAJ4487238.1"/>
    </source>
</evidence>
<dbReference type="PROSITE" id="PS50011">
    <property type="entry name" value="PROTEIN_KINASE_DOM"/>
    <property type="match status" value="1"/>
</dbReference>
<dbReference type="EMBL" id="JANVFS010000009">
    <property type="protein sequence ID" value="KAJ4487238.1"/>
    <property type="molecule type" value="Genomic_DNA"/>
</dbReference>
<evidence type="ECO:0000313" key="3">
    <source>
        <dbReference type="Proteomes" id="UP001150238"/>
    </source>
</evidence>
<protein>
    <recommendedName>
        <fullName evidence="1">Protein kinase domain-containing protein</fullName>
    </recommendedName>
</protein>